<name>A0A1T5BRC9_9SPHN</name>
<evidence type="ECO:0000313" key="3">
    <source>
        <dbReference type="EMBL" id="SKB49808.1"/>
    </source>
</evidence>
<organism evidence="3 4">
    <name type="scientific">Sphingopyxis flava</name>
    <dbReference type="NCBI Taxonomy" id="1507287"/>
    <lineage>
        <taxon>Bacteria</taxon>
        <taxon>Pseudomonadati</taxon>
        <taxon>Pseudomonadota</taxon>
        <taxon>Alphaproteobacteria</taxon>
        <taxon>Sphingomonadales</taxon>
        <taxon>Sphingomonadaceae</taxon>
        <taxon>Sphingopyxis</taxon>
    </lineage>
</organism>
<dbReference type="Pfam" id="PF01551">
    <property type="entry name" value="Peptidase_M23"/>
    <property type="match status" value="1"/>
</dbReference>
<keyword evidence="4" id="KW-1185">Reference proteome</keyword>
<dbReference type="PANTHER" id="PTHR21666:SF270">
    <property type="entry name" value="MUREIN HYDROLASE ACTIVATOR ENVC"/>
    <property type="match status" value="1"/>
</dbReference>
<dbReference type="EMBL" id="FUYP01000007">
    <property type="protein sequence ID" value="SKB49808.1"/>
    <property type="molecule type" value="Genomic_DNA"/>
</dbReference>
<proteinExistence type="predicted"/>
<sequence length="713" mass="78328">MADLAKREAPIMARRRGTDNRDFTLPSQRETRRPRNEINAPLVGRNSSEAQRLADILGVAEQAGNQAVSYIEQLEGEKRDELRAQGRAAALSGQEADPKLAKARAYAQGYYTIGAQRAVLEMSDRVREKLDALLFDEENPATPEDVMSLLEGEFGSLAVNEDGTPRDFGDPMANRAVLAGMEKIRNEVVPQALNYIAKRQNEKAIDNIAYVAARGEIPGFLVEADTSSIKAVPLPPSEARQDGTEPAAAPQIGAQTRGLLKPFAGFNATPTSKIGAPRGGGRSHNGEDFPTPVGTPVVAPMGGKVVKVYTNKTGGKQVLVQMDNGDTVGFAHLSKFSVKPGQRVERGQELALSGNSGASTGPHVHMTVTVDGQKVSPSRYFNDNLAADAGVPGANEDPNFRPATFRERLDPPKVDFEVLVKQRPPGVSMTDFKKGIIGSFIDRAWDDGNTGLLLGLAQSMRADGTPSFNSAERAALREAARQIGDRKLLEAEREKRRVYDENLDAFAEAAVEGKDWSDQRIRDLVEQGVFDPQVAMRIIEGRENERIADERYLRSEERAARQEADLYYDQQTAALERERALGIPSEGGGDYEADKARLDAGYFGPPEDPKSILRFRRARAAARAMVEETTKRTPAGVEVGAMIDKEFPQNMGSGWIGARLKGDALARRNRFVQFYESHIQAGKDPHTAYRLAHEDLERVDQRRMRELRARARQ</sequence>
<dbReference type="OrthoDB" id="9795421at2"/>
<dbReference type="InterPro" id="IPR011055">
    <property type="entry name" value="Dup_hybrid_motif"/>
</dbReference>
<dbReference type="InterPro" id="IPR050570">
    <property type="entry name" value="Cell_wall_metabolism_enzyme"/>
</dbReference>
<evidence type="ECO:0000313" key="4">
    <source>
        <dbReference type="Proteomes" id="UP000190044"/>
    </source>
</evidence>
<dbReference type="SUPFAM" id="SSF51261">
    <property type="entry name" value="Duplicated hybrid motif"/>
    <property type="match status" value="1"/>
</dbReference>
<reference evidence="4" key="1">
    <citation type="submission" date="2017-02" db="EMBL/GenBank/DDBJ databases">
        <authorList>
            <person name="Varghese N."/>
            <person name="Submissions S."/>
        </authorList>
    </citation>
    <scope>NUCLEOTIDE SEQUENCE [LARGE SCALE GENOMIC DNA]</scope>
    <source>
        <strain evidence="4">R11H</strain>
    </source>
</reference>
<protein>
    <submittedName>
        <fullName evidence="3">Peptidase family M23</fullName>
    </submittedName>
</protein>
<dbReference type="Proteomes" id="UP000190044">
    <property type="component" value="Unassembled WGS sequence"/>
</dbReference>
<dbReference type="PANTHER" id="PTHR21666">
    <property type="entry name" value="PEPTIDASE-RELATED"/>
    <property type="match status" value="1"/>
</dbReference>
<dbReference type="InterPro" id="IPR016047">
    <property type="entry name" value="M23ase_b-sheet_dom"/>
</dbReference>
<evidence type="ECO:0000259" key="2">
    <source>
        <dbReference type="Pfam" id="PF01551"/>
    </source>
</evidence>
<feature type="region of interest" description="Disordered" evidence="1">
    <location>
        <begin position="272"/>
        <end position="296"/>
    </location>
</feature>
<evidence type="ECO:0000256" key="1">
    <source>
        <dbReference type="SAM" id="MobiDB-lite"/>
    </source>
</evidence>
<dbReference type="GO" id="GO:0004222">
    <property type="term" value="F:metalloendopeptidase activity"/>
    <property type="evidence" value="ECO:0007669"/>
    <property type="project" value="TreeGrafter"/>
</dbReference>
<gene>
    <name evidence="3" type="ORF">SAMN06295937_100776</name>
</gene>
<dbReference type="CDD" id="cd12797">
    <property type="entry name" value="M23_peptidase"/>
    <property type="match status" value="1"/>
</dbReference>
<dbReference type="Gene3D" id="2.70.70.10">
    <property type="entry name" value="Glucose Permease (Domain IIA)"/>
    <property type="match status" value="1"/>
</dbReference>
<accession>A0A1T5BRC9</accession>
<dbReference type="RefSeq" id="WP_079638093.1">
    <property type="nucleotide sequence ID" value="NZ_FUYP01000007.1"/>
</dbReference>
<dbReference type="AlphaFoldDB" id="A0A1T5BRC9"/>
<feature type="domain" description="M23ase beta-sheet core" evidence="2">
    <location>
        <begin position="283"/>
        <end position="377"/>
    </location>
</feature>
<feature type="region of interest" description="Disordered" evidence="1">
    <location>
        <begin position="1"/>
        <end position="39"/>
    </location>
</feature>